<dbReference type="FunFam" id="3.40.1390.30:FF:000001">
    <property type="entry name" value="GTP cyclohydrolase 1 type 2"/>
    <property type="match status" value="1"/>
</dbReference>
<evidence type="ECO:0000313" key="7">
    <source>
        <dbReference type="EMBL" id="NIK73402.1"/>
    </source>
</evidence>
<dbReference type="InterPro" id="IPR015867">
    <property type="entry name" value="N-reg_PII/ATP_PRibTrfase_C"/>
</dbReference>
<dbReference type="Gene3D" id="3.30.70.120">
    <property type="match status" value="1"/>
</dbReference>
<reference evidence="7 8" key="1">
    <citation type="submission" date="2020-03" db="EMBL/GenBank/DDBJ databases">
        <title>Genomic Encyclopedia of Type Strains, Phase IV (KMG-IV): sequencing the most valuable type-strain genomes for metagenomic binning, comparative biology and taxonomic classification.</title>
        <authorList>
            <person name="Goeker M."/>
        </authorList>
    </citation>
    <scope>NUCLEOTIDE SEQUENCE [LARGE SCALE GENOMIC DNA]</scope>
    <source>
        <strain evidence="7 8">DSM 5718</strain>
    </source>
</reference>
<dbReference type="Gene3D" id="3.40.1390.30">
    <property type="entry name" value="NIF3 (NGG1p interacting factor 3)-like"/>
    <property type="match status" value="1"/>
</dbReference>
<dbReference type="FunFam" id="3.30.70.120:FF:000006">
    <property type="entry name" value="GTP cyclohydrolase 1 type 2 homolog"/>
    <property type="match status" value="1"/>
</dbReference>
<evidence type="ECO:0000256" key="6">
    <source>
        <dbReference type="PIRSR" id="PIRSR602678-1"/>
    </source>
</evidence>
<name>A0A846MPU8_9BACT</name>
<dbReference type="PANTHER" id="PTHR13799:SF14">
    <property type="entry name" value="GTP CYCLOHYDROLASE 1 TYPE 2 HOMOLOG"/>
    <property type="match status" value="1"/>
</dbReference>
<feature type="binding site" evidence="6">
    <location>
        <position position="65"/>
    </location>
    <ligand>
        <name>a divalent metal cation</name>
        <dbReference type="ChEBI" id="CHEBI:60240"/>
        <label>1</label>
    </ligand>
</feature>
<comment type="subunit">
    <text evidence="2">Homohexamer.</text>
</comment>
<dbReference type="Pfam" id="PF01784">
    <property type="entry name" value="DUF34_NIF3"/>
    <property type="match status" value="1"/>
</dbReference>
<dbReference type="RefSeq" id="WP_166918642.1">
    <property type="nucleotide sequence ID" value="NZ_JAASRN010000001.1"/>
</dbReference>
<dbReference type="NCBIfam" id="TIGR00486">
    <property type="entry name" value="YbgI_SA1388"/>
    <property type="match status" value="1"/>
</dbReference>
<dbReference type="PANTHER" id="PTHR13799">
    <property type="entry name" value="NGG1 INTERACTING FACTOR 3"/>
    <property type="match status" value="1"/>
</dbReference>
<keyword evidence="8" id="KW-1185">Reference proteome</keyword>
<evidence type="ECO:0000256" key="2">
    <source>
        <dbReference type="ARBA" id="ARBA00011643"/>
    </source>
</evidence>
<dbReference type="Proteomes" id="UP000537126">
    <property type="component" value="Unassembled WGS sequence"/>
</dbReference>
<protein>
    <recommendedName>
        <fullName evidence="3 5">GTP cyclohydrolase 1 type 2 homolog</fullName>
    </recommendedName>
</protein>
<comment type="similarity">
    <text evidence="1 5">Belongs to the GTP cyclohydrolase I type 2/NIF3 family.</text>
</comment>
<evidence type="ECO:0000256" key="1">
    <source>
        <dbReference type="ARBA" id="ARBA00006964"/>
    </source>
</evidence>
<accession>A0A846MPU8</accession>
<feature type="binding site" evidence="6">
    <location>
        <position position="64"/>
    </location>
    <ligand>
        <name>a divalent metal cation</name>
        <dbReference type="ChEBI" id="CHEBI:60240"/>
        <label>2</label>
    </ligand>
</feature>
<evidence type="ECO:0000256" key="5">
    <source>
        <dbReference type="PIRNR" id="PIRNR037489"/>
    </source>
</evidence>
<evidence type="ECO:0000256" key="4">
    <source>
        <dbReference type="ARBA" id="ARBA00022723"/>
    </source>
</evidence>
<feature type="binding site" evidence="6">
    <location>
        <position position="103"/>
    </location>
    <ligand>
        <name>a divalent metal cation</name>
        <dbReference type="ChEBI" id="CHEBI:60240"/>
        <label>1</label>
    </ligand>
</feature>
<dbReference type="InterPro" id="IPR017221">
    <property type="entry name" value="DUF34/NIF3_bac"/>
</dbReference>
<dbReference type="InterPro" id="IPR002678">
    <property type="entry name" value="DUF34/NIF3"/>
</dbReference>
<gene>
    <name evidence="7" type="ORF">FHS56_000888</name>
</gene>
<evidence type="ECO:0000313" key="8">
    <source>
        <dbReference type="Proteomes" id="UP000537126"/>
    </source>
</evidence>
<feature type="binding site" evidence="6">
    <location>
        <position position="332"/>
    </location>
    <ligand>
        <name>a divalent metal cation</name>
        <dbReference type="ChEBI" id="CHEBI:60240"/>
        <label>1</label>
    </ligand>
</feature>
<dbReference type="SUPFAM" id="SSF102705">
    <property type="entry name" value="NIF3 (NGG1p interacting factor 3)-like"/>
    <property type="match status" value="1"/>
</dbReference>
<proteinExistence type="inferred from homology"/>
<dbReference type="AlphaFoldDB" id="A0A846MPU8"/>
<organism evidence="7 8">
    <name type="scientific">Thermonema lapsum</name>
    <dbReference type="NCBI Taxonomy" id="28195"/>
    <lineage>
        <taxon>Bacteria</taxon>
        <taxon>Pseudomonadati</taxon>
        <taxon>Bacteroidota</taxon>
        <taxon>Cytophagia</taxon>
        <taxon>Cytophagales</taxon>
        <taxon>Thermonemataceae</taxon>
        <taxon>Thermonema</taxon>
    </lineage>
</organism>
<evidence type="ECO:0000256" key="3">
    <source>
        <dbReference type="ARBA" id="ARBA00022112"/>
    </source>
</evidence>
<dbReference type="GO" id="GO:0046872">
    <property type="term" value="F:metal ion binding"/>
    <property type="evidence" value="ECO:0007669"/>
    <property type="project" value="UniProtKB-UniRule"/>
</dbReference>
<feature type="binding site" evidence="6">
    <location>
        <position position="328"/>
    </location>
    <ligand>
        <name>a divalent metal cation</name>
        <dbReference type="ChEBI" id="CHEBI:60240"/>
        <label>1</label>
    </ligand>
</feature>
<dbReference type="EMBL" id="JAASRN010000001">
    <property type="protein sequence ID" value="NIK73402.1"/>
    <property type="molecule type" value="Genomic_DNA"/>
</dbReference>
<dbReference type="PIRSF" id="PIRSF037489">
    <property type="entry name" value="UCP037489_NIF3_YqfO"/>
    <property type="match status" value="1"/>
</dbReference>
<keyword evidence="4 5" id="KW-0479">Metal-binding</keyword>
<dbReference type="InterPro" id="IPR036069">
    <property type="entry name" value="DUF34/NIF3_sf"/>
</dbReference>
<sequence length="365" mass="40642">MKVSDICKIIEAFAPAAYQESYDNARLICGNPQEEVRGVLITLDCTESVVEEAIEKGCNLVIAHHPIVFKGLKSLTGANYVERVVIKAIQKGIAIYAVHTNLDNVYYGVSHSLAARLGLQNIRILQPKTHTLEKLVVFCPLSHSAQVREALHAAGAGQIGNYKNCSFRTKGLGTFQPNEQANPFIGQAGGGLEEVEEERIEVIYPAHLQTQILTAMRMAHPYEEVAYYVHRLENYNQEVGSGAIGELNEAFSPTDFLQYVKNKLPVHVIRYTQTHKSHIRRVAVCGGSGAFLIHTARRQGADAYITADVKYHEFFDAEGEMMILDIGHYESEVHTKELIHAYLSSKIRNIALCISEISTNPINYF</sequence>
<dbReference type="GO" id="GO:0005737">
    <property type="term" value="C:cytoplasm"/>
    <property type="evidence" value="ECO:0007669"/>
    <property type="project" value="TreeGrafter"/>
</dbReference>
<comment type="caution">
    <text evidence="7">The sequence shown here is derived from an EMBL/GenBank/DDBJ whole genome shotgun (WGS) entry which is preliminary data.</text>
</comment>